<evidence type="ECO:0000256" key="1">
    <source>
        <dbReference type="SAM" id="MobiDB-lite"/>
    </source>
</evidence>
<dbReference type="PANTHER" id="PTHR10887:SF495">
    <property type="entry name" value="HELICASE SENATAXIN ISOFORM X1-RELATED"/>
    <property type="match status" value="1"/>
</dbReference>
<feature type="compositionally biased region" description="Low complexity" evidence="1">
    <location>
        <begin position="525"/>
        <end position="537"/>
    </location>
</feature>
<dbReference type="Proteomes" id="UP000016935">
    <property type="component" value="Unassembled WGS sequence"/>
</dbReference>
<gene>
    <name evidence="3" type="ORF">SETTUDRAFT_132534</name>
</gene>
<dbReference type="InterPro" id="IPR045055">
    <property type="entry name" value="DNA2/NAM7-like"/>
</dbReference>
<organism evidence="3 4">
    <name type="scientific">Exserohilum turcicum (strain 28A)</name>
    <name type="common">Northern leaf blight fungus</name>
    <name type="synonym">Setosphaeria turcica</name>
    <dbReference type="NCBI Taxonomy" id="671987"/>
    <lineage>
        <taxon>Eukaryota</taxon>
        <taxon>Fungi</taxon>
        <taxon>Dikarya</taxon>
        <taxon>Ascomycota</taxon>
        <taxon>Pezizomycotina</taxon>
        <taxon>Dothideomycetes</taxon>
        <taxon>Pleosporomycetidae</taxon>
        <taxon>Pleosporales</taxon>
        <taxon>Pleosporineae</taxon>
        <taxon>Pleosporaceae</taxon>
        <taxon>Exserohilum</taxon>
    </lineage>
</organism>
<reference evidence="3 4" key="1">
    <citation type="journal article" date="2012" name="PLoS Pathog.">
        <title>Diverse lifestyles and strategies of plant pathogenesis encoded in the genomes of eighteen Dothideomycetes fungi.</title>
        <authorList>
            <person name="Ohm R.A."/>
            <person name="Feau N."/>
            <person name="Henrissat B."/>
            <person name="Schoch C.L."/>
            <person name="Horwitz B.A."/>
            <person name="Barry K.W."/>
            <person name="Condon B.J."/>
            <person name="Copeland A.C."/>
            <person name="Dhillon B."/>
            <person name="Glaser F."/>
            <person name="Hesse C.N."/>
            <person name="Kosti I."/>
            <person name="LaButti K."/>
            <person name="Lindquist E.A."/>
            <person name="Lucas S."/>
            <person name="Salamov A.A."/>
            <person name="Bradshaw R.E."/>
            <person name="Ciuffetti L."/>
            <person name="Hamelin R.C."/>
            <person name="Kema G.H.J."/>
            <person name="Lawrence C."/>
            <person name="Scott J.A."/>
            <person name="Spatafora J.W."/>
            <person name="Turgeon B.G."/>
            <person name="de Wit P.J.G.M."/>
            <person name="Zhong S."/>
            <person name="Goodwin S.B."/>
            <person name="Grigoriev I.V."/>
        </authorList>
    </citation>
    <scope>NUCLEOTIDE SEQUENCE [LARGE SCALE GENOMIC DNA]</scope>
    <source>
        <strain evidence="4">28A</strain>
    </source>
</reference>
<evidence type="ECO:0000313" key="3">
    <source>
        <dbReference type="EMBL" id="EOA84454.1"/>
    </source>
</evidence>
<dbReference type="AlphaFoldDB" id="R0K4H6"/>
<feature type="compositionally biased region" description="Basic and acidic residues" evidence="1">
    <location>
        <begin position="326"/>
        <end position="342"/>
    </location>
</feature>
<dbReference type="InterPro" id="IPR041679">
    <property type="entry name" value="DNA2/NAM7-like_C"/>
</dbReference>
<name>R0K4H6_EXST2</name>
<feature type="compositionally biased region" description="Acidic residues" evidence="1">
    <location>
        <begin position="538"/>
        <end position="548"/>
    </location>
</feature>
<evidence type="ECO:0000313" key="4">
    <source>
        <dbReference type="Proteomes" id="UP000016935"/>
    </source>
</evidence>
<dbReference type="GeneID" id="19396157"/>
<dbReference type="Pfam" id="PF13087">
    <property type="entry name" value="AAA_12"/>
    <property type="match status" value="1"/>
</dbReference>
<dbReference type="OrthoDB" id="3689346at2759"/>
<feature type="domain" description="DNA2/NAM7 helicase-like C-terminal" evidence="2">
    <location>
        <begin position="884"/>
        <end position="1032"/>
    </location>
</feature>
<dbReference type="PANTHER" id="PTHR10887">
    <property type="entry name" value="DNA2/NAM7 HELICASE FAMILY"/>
    <property type="match status" value="1"/>
</dbReference>
<reference evidence="3 4" key="2">
    <citation type="journal article" date="2013" name="PLoS Genet.">
        <title>Comparative genome structure, secondary metabolite, and effector coding capacity across Cochliobolus pathogens.</title>
        <authorList>
            <person name="Condon B.J."/>
            <person name="Leng Y."/>
            <person name="Wu D."/>
            <person name="Bushley K.E."/>
            <person name="Ohm R.A."/>
            <person name="Otillar R."/>
            <person name="Martin J."/>
            <person name="Schackwitz W."/>
            <person name="Grimwood J."/>
            <person name="MohdZainudin N."/>
            <person name="Xue C."/>
            <person name="Wang R."/>
            <person name="Manning V.A."/>
            <person name="Dhillon B."/>
            <person name="Tu Z.J."/>
            <person name="Steffenson B.J."/>
            <person name="Salamov A."/>
            <person name="Sun H."/>
            <person name="Lowry S."/>
            <person name="LaButti K."/>
            <person name="Han J."/>
            <person name="Copeland A."/>
            <person name="Lindquist E."/>
            <person name="Barry K."/>
            <person name="Schmutz J."/>
            <person name="Baker S.E."/>
            <person name="Ciuffetti L.M."/>
            <person name="Grigoriev I.V."/>
            <person name="Zhong S."/>
            <person name="Turgeon B.G."/>
        </authorList>
    </citation>
    <scope>NUCLEOTIDE SEQUENCE [LARGE SCALE GENOMIC DNA]</scope>
    <source>
        <strain evidence="4">28A</strain>
    </source>
</reference>
<dbReference type="HOGENOM" id="CLU_007285_0_0_1"/>
<keyword evidence="4" id="KW-1185">Reference proteome</keyword>
<dbReference type="Gene3D" id="3.40.50.300">
    <property type="entry name" value="P-loop containing nucleotide triphosphate hydrolases"/>
    <property type="match status" value="2"/>
</dbReference>
<accession>R0K4H6</accession>
<dbReference type="EMBL" id="KB908715">
    <property type="protein sequence ID" value="EOA84454.1"/>
    <property type="molecule type" value="Genomic_DNA"/>
</dbReference>
<dbReference type="SUPFAM" id="SSF52540">
    <property type="entry name" value="P-loop containing nucleoside triphosphate hydrolases"/>
    <property type="match status" value="1"/>
</dbReference>
<sequence length="1038" mass="116938">MANRKLEEKAHAFRRIAPIAKDIHELMARKKVFTQDEDNRVNIQMVEQPELTSFLRIRHSLHYRDADVPDKQPSRNIYIDLTYNNTNGRQGEEGKDIDYYNTHRVVDVSDPAWQPYLEKIFPQTKKHEDYFVTLYGSVKVSGLHLYLITFKHNEKHCTGNLMTRQEDVTALNTDLRTVIEAEPAVFVLVRADDDLPIHVQTLVDRFVDLTRYNPLNEFFEQPKNPSLSDTGIKKMEELPVFTAFPQAVYDVWQTYSQQLGIAGLLEQRFSMGTHIYDATVAVVPIPATFLAVANVFMSYHLQASIKYDEDKPRLMPGDTVIVEFEPRDEASSASEKAWKGRVSEPTQATPMGASNIIVERPIKDGELLDDKEHSIITMNALGKMSAPQLIRWCQDNFKVKIKIFAQGDAKECKRLMNNVRAMELPESQRETHEEKGKILEAARNTLLCTNHLLSTTTPLYDDVLENRDASTTYIQEVLRPHQKEIYDKWMMDGVYDKTIWLTGPSGSGKTYLAAATVLPYLNKVTTATDPTTDPTADPTDEPTADAEESAPTKGSADSDAKQMGDVEIEHGRITMLAMQNESVDAEYVLMKAMAEQYAKDMCLPKPMVLRMHGRESELAAVRAMTHPLYNPNEHKPRFNVDTSVTVTEEVPMSLLNAYLAAYRGGSPWISDRRLKHVDGAAARYILQLARFPGFDVSQELRDTFSAQEREEFAKSLKPVIKGHQMKRTPEGINVELKIQIAQAAKAALEALLERAAVVCTTVSVGTQMSFNMIRRAHAVVLEEAGRANDTETVGILSQYWNCGLKILGGATNQLRPMAFGNPKQNPFQKTLEMATIARLEATGGDVNRLLASSRYRNQQLFDLCATVNDMPTMVPVQGAFDDASSQQYANINKKIWKIDSNLIFLNTVHTTEQRDANRSTYCLETAAVAIKDAVERVQYIEGKHHVIITPYNAQVGVLRRERDFAAYTAHTRRQTAIAKKLMDIEITTIDSFMGKDRESVTVDTAGVIGHLFEYGRTVVAATRARTSCQFIGPTMNFT</sequence>
<protein>
    <recommendedName>
        <fullName evidence="2">DNA2/NAM7 helicase-like C-terminal domain-containing protein</fullName>
    </recommendedName>
</protein>
<proteinExistence type="predicted"/>
<evidence type="ECO:0000259" key="2">
    <source>
        <dbReference type="Pfam" id="PF13087"/>
    </source>
</evidence>
<dbReference type="InterPro" id="IPR027417">
    <property type="entry name" value="P-loop_NTPase"/>
</dbReference>
<feature type="non-terminal residue" evidence="3">
    <location>
        <position position="1038"/>
    </location>
</feature>
<dbReference type="RefSeq" id="XP_008027914.1">
    <property type="nucleotide sequence ID" value="XM_008029723.1"/>
</dbReference>
<feature type="region of interest" description="Disordered" evidence="1">
    <location>
        <begin position="326"/>
        <end position="347"/>
    </location>
</feature>
<dbReference type="STRING" id="671987.R0K4H6"/>
<feature type="region of interest" description="Disordered" evidence="1">
    <location>
        <begin position="525"/>
        <end position="562"/>
    </location>
</feature>